<evidence type="ECO:0000313" key="1">
    <source>
        <dbReference type="EMBL" id="KAJ8353691.1"/>
    </source>
</evidence>
<proteinExistence type="predicted"/>
<sequence length="155" mass="17559">MNTKQAFQKVKTLTVCEPKPNLCAITDPESFAKELNTFYARFDTRDFSAECEGWLRALPPPDPEEPAPFREEEDLQEKVIELNSLLLLKHPRALASPSRSGYRWKPLLRSGQHRSRDHSRFLSGFLCGARGDLTAKTSIQARHVSSKLGPQKPLL</sequence>
<gene>
    <name evidence="1" type="ORF">SKAU_G00212580</name>
</gene>
<organism evidence="1 2">
    <name type="scientific">Synaphobranchus kaupii</name>
    <name type="common">Kaup's arrowtooth eel</name>
    <dbReference type="NCBI Taxonomy" id="118154"/>
    <lineage>
        <taxon>Eukaryota</taxon>
        <taxon>Metazoa</taxon>
        <taxon>Chordata</taxon>
        <taxon>Craniata</taxon>
        <taxon>Vertebrata</taxon>
        <taxon>Euteleostomi</taxon>
        <taxon>Actinopterygii</taxon>
        <taxon>Neopterygii</taxon>
        <taxon>Teleostei</taxon>
        <taxon>Anguilliformes</taxon>
        <taxon>Synaphobranchidae</taxon>
        <taxon>Synaphobranchus</taxon>
    </lineage>
</organism>
<accession>A0A9Q1F9Q8</accession>
<protein>
    <submittedName>
        <fullName evidence="1">Uncharacterized protein</fullName>
    </submittedName>
</protein>
<evidence type="ECO:0000313" key="2">
    <source>
        <dbReference type="Proteomes" id="UP001152622"/>
    </source>
</evidence>
<dbReference type="AlphaFoldDB" id="A0A9Q1F9Q8"/>
<keyword evidence="2" id="KW-1185">Reference proteome</keyword>
<name>A0A9Q1F9Q8_SYNKA</name>
<dbReference type="OrthoDB" id="10037236at2759"/>
<dbReference type="EMBL" id="JAINUF010000007">
    <property type="protein sequence ID" value="KAJ8353691.1"/>
    <property type="molecule type" value="Genomic_DNA"/>
</dbReference>
<reference evidence="1" key="1">
    <citation type="journal article" date="2023" name="Science">
        <title>Genome structures resolve the early diversification of teleost fishes.</title>
        <authorList>
            <person name="Parey E."/>
            <person name="Louis A."/>
            <person name="Montfort J."/>
            <person name="Bouchez O."/>
            <person name="Roques C."/>
            <person name="Iampietro C."/>
            <person name="Lluch J."/>
            <person name="Castinel A."/>
            <person name="Donnadieu C."/>
            <person name="Desvignes T."/>
            <person name="Floi Bucao C."/>
            <person name="Jouanno E."/>
            <person name="Wen M."/>
            <person name="Mejri S."/>
            <person name="Dirks R."/>
            <person name="Jansen H."/>
            <person name="Henkel C."/>
            <person name="Chen W.J."/>
            <person name="Zahm M."/>
            <person name="Cabau C."/>
            <person name="Klopp C."/>
            <person name="Thompson A.W."/>
            <person name="Robinson-Rechavi M."/>
            <person name="Braasch I."/>
            <person name="Lecointre G."/>
            <person name="Bobe J."/>
            <person name="Postlethwait J.H."/>
            <person name="Berthelot C."/>
            <person name="Roest Crollius H."/>
            <person name="Guiguen Y."/>
        </authorList>
    </citation>
    <scope>NUCLEOTIDE SEQUENCE</scope>
    <source>
        <strain evidence="1">WJC10195</strain>
    </source>
</reference>
<dbReference type="Proteomes" id="UP001152622">
    <property type="component" value="Chromosome 7"/>
</dbReference>
<comment type="caution">
    <text evidence="1">The sequence shown here is derived from an EMBL/GenBank/DDBJ whole genome shotgun (WGS) entry which is preliminary data.</text>
</comment>